<evidence type="ECO:0000313" key="3">
    <source>
        <dbReference type="EMBL" id="MFD1525618.1"/>
    </source>
</evidence>
<keyword evidence="1" id="KW-0472">Membrane</keyword>
<reference evidence="3 4" key="1">
    <citation type="journal article" date="2019" name="Int. J. Syst. Evol. Microbiol.">
        <title>The Global Catalogue of Microorganisms (GCM) 10K type strain sequencing project: providing services to taxonomists for standard genome sequencing and annotation.</title>
        <authorList>
            <consortium name="The Broad Institute Genomics Platform"/>
            <consortium name="The Broad Institute Genome Sequencing Center for Infectious Disease"/>
            <person name="Wu L."/>
            <person name="Ma J."/>
        </authorList>
    </citation>
    <scope>NUCLEOTIDE SEQUENCE [LARGE SCALE GENOMIC DNA]</scope>
    <source>
        <strain evidence="3 4">CGMCC 1.12285</strain>
    </source>
</reference>
<sequence>MKQLLRSLRDDDSAVSPVIGVILMVAITVILAAVIGTFVLGLGDSLNQAPQSTLNAEDASADYSSNTTDVFPANQSAAAFELSQNGGDAIPFADMRIVVDGDSTNAQFEQGSWNDSVLGVFVNGANPSSGDEFAVGDSLTIGNSQANTDTGLTTGNSYRIRLIHVPSDSILLDTEVTLR</sequence>
<evidence type="ECO:0000259" key="2">
    <source>
        <dbReference type="Pfam" id="PF07790"/>
    </source>
</evidence>
<dbReference type="Proteomes" id="UP001597111">
    <property type="component" value="Unassembled WGS sequence"/>
</dbReference>
<dbReference type="Pfam" id="PF07790">
    <property type="entry name" value="Pilin_N"/>
    <property type="match status" value="1"/>
</dbReference>
<dbReference type="PANTHER" id="PTHR38138:SF1">
    <property type="entry name" value="ARCHAEAL TYPE IV PILIN N-TERMINAL DOMAIN-CONTAINING PROTEIN"/>
    <property type="match status" value="1"/>
</dbReference>
<evidence type="ECO:0000313" key="4">
    <source>
        <dbReference type="Proteomes" id="UP001597111"/>
    </source>
</evidence>
<accession>A0ABD6B4I7</accession>
<dbReference type="AlphaFoldDB" id="A0ABD6B4I7"/>
<keyword evidence="4" id="KW-1185">Reference proteome</keyword>
<comment type="caution">
    <text evidence="3">The sequence shown here is derived from an EMBL/GenBank/DDBJ whole genome shotgun (WGS) entry which is preliminary data.</text>
</comment>
<feature type="domain" description="Archaeal Type IV pilin N-terminal" evidence="2">
    <location>
        <begin position="13"/>
        <end position="103"/>
    </location>
</feature>
<feature type="transmembrane region" description="Helical" evidence="1">
    <location>
        <begin position="21"/>
        <end position="43"/>
    </location>
</feature>
<proteinExistence type="predicted"/>
<dbReference type="InterPro" id="IPR012859">
    <property type="entry name" value="Pilin_N_archaeal"/>
</dbReference>
<evidence type="ECO:0000256" key="1">
    <source>
        <dbReference type="SAM" id="Phobius"/>
    </source>
</evidence>
<dbReference type="InterPro" id="IPR013373">
    <property type="entry name" value="Flagellin/pilin_N_arc"/>
</dbReference>
<keyword evidence="1" id="KW-1133">Transmembrane helix</keyword>
<dbReference type="EMBL" id="JBHUDH010000037">
    <property type="protein sequence ID" value="MFD1525618.1"/>
    <property type="molecule type" value="Genomic_DNA"/>
</dbReference>
<dbReference type="NCBIfam" id="TIGR02537">
    <property type="entry name" value="arch_flag_Nterm"/>
    <property type="match status" value="1"/>
</dbReference>
<organism evidence="3 4">
    <name type="scientific">Halolamina salina</name>
    <dbReference type="NCBI Taxonomy" id="1220023"/>
    <lineage>
        <taxon>Archaea</taxon>
        <taxon>Methanobacteriati</taxon>
        <taxon>Methanobacteriota</taxon>
        <taxon>Stenosarchaea group</taxon>
        <taxon>Halobacteria</taxon>
        <taxon>Halobacteriales</taxon>
        <taxon>Haloferacaceae</taxon>
    </lineage>
</organism>
<keyword evidence="1" id="KW-0812">Transmembrane</keyword>
<gene>
    <name evidence="3" type="ORF">ACFR9S_04770</name>
</gene>
<dbReference type="PANTHER" id="PTHR38138">
    <property type="entry name" value="VNG6441H"/>
    <property type="match status" value="1"/>
</dbReference>
<name>A0ABD6B4I7_9EURY</name>
<protein>
    <submittedName>
        <fullName evidence="3">Type IV pilin</fullName>
    </submittedName>
</protein>